<dbReference type="Pfam" id="PF12971">
    <property type="entry name" value="NAGLU_N"/>
    <property type="match status" value="1"/>
</dbReference>
<proteinExistence type="predicted"/>
<dbReference type="KEGG" id="lamb:KBB96_20150"/>
<dbReference type="PROSITE" id="PS50835">
    <property type="entry name" value="IG_LIKE"/>
    <property type="match status" value="1"/>
</dbReference>
<dbReference type="Gene3D" id="1.20.120.670">
    <property type="entry name" value="N-acetyl-b-d-glucoasminidase"/>
    <property type="match status" value="1"/>
</dbReference>
<dbReference type="InterPro" id="IPR029018">
    <property type="entry name" value="Hex-like_dom2"/>
</dbReference>
<dbReference type="Pfam" id="PF12972">
    <property type="entry name" value="NAGLU_C"/>
    <property type="match status" value="1"/>
</dbReference>
<evidence type="ECO:0000313" key="5">
    <source>
        <dbReference type="Proteomes" id="UP000676169"/>
    </source>
</evidence>
<keyword evidence="5" id="KW-1185">Reference proteome</keyword>
<dbReference type="EMBL" id="CP073100">
    <property type="protein sequence ID" value="QUE51153.1"/>
    <property type="molecule type" value="Genomic_DNA"/>
</dbReference>
<dbReference type="InterPro" id="IPR024732">
    <property type="entry name" value="NAGLU_C"/>
</dbReference>
<dbReference type="PANTHER" id="PTHR12872:SF1">
    <property type="entry name" value="ALPHA-N-ACETYLGLUCOSAMINIDASE"/>
    <property type="match status" value="1"/>
</dbReference>
<evidence type="ECO:0000313" key="4">
    <source>
        <dbReference type="EMBL" id="QUE51153.1"/>
    </source>
</evidence>
<dbReference type="Pfam" id="PF13927">
    <property type="entry name" value="Ig_3"/>
    <property type="match status" value="1"/>
</dbReference>
<dbReference type="InterPro" id="IPR007110">
    <property type="entry name" value="Ig-like_dom"/>
</dbReference>
<dbReference type="RefSeq" id="WP_211631292.1">
    <property type="nucleotide sequence ID" value="NZ_CP073100.1"/>
</dbReference>
<name>A0A975G8Y6_9BACT</name>
<dbReference type="Gene3D" id="3.30.379.10">
    <property type="entry name" value="Chitobiase/beta-hexosaminidase domain 2-like"/>
    <property type="match status" value="1"/>
</dbReference>
<evidence type="ECO:0000256" key="2">
    <source>
        <dbReference type="SAM" id="SignalP"/>
    </source>
</evidence>
<reference evidence="4" key="1">
    <citation type="submission" date="2021-04" db="EMBL/GenBank/DDBJ databases">
        <title>Luteolibacter sp. 32A isolated from the skin of an Anderson's salamander (Ambystoma andersonii).</title>
        <authorList>
            <person name="Spergser J."/>
            <person name="Busse H.-J."/>
        </authorList>
    </citation>
    <scope>NUCLEOTIDE SEQUENCE</scope>
    <source>
        <strain evidence="4">32A</strain>
    </source>
</reference>
<feature type="chain" id="PRO_5037264293" evidence="2">
    <location>
        <begin position="24"/>
        <end position="1410"/>
    </location>
</feature>
<feature type="signal peptide" evidence="2">
    <location>
        <begin position="1"/>
        <end position="23"/>
    </location>
</feature>
<dbReference type="GO" id="GO:0005975">
    <property type="term" value="P:carbohydrate metabolic process"/>
    <property type="evidence" value="ECO:0007669"/>
    <property type="project" value="UniProtKB-ARBA"/>
</dbReference>
<dbReference type="SMART" id="SM00409">
    <property type="entry name" value="IG"/>
    <property type="match status" value="1"/>
</dbReference>
<accession>A0A975G8Y6</accession>
<dbReference type="PANTHER" id="PTHR12872">
    <property type="entry name" value="ALPHA-N-ACETYLGLUCOSAMINIDASE"/>
    <property type="match status" value="1"/>
</dbReference>
<keyword evidence="2" id="KW-0732">Signal</keyword>
<dbReference type="SUPFAM" id="SSF48726">
    <property type="entry name" value="Immunoglobulin"/>
    <property type="match status" value="1"/>
</dbReference>
<dbReference type="InterPro" id="IPR003599">
    <property type="entry name" value="Ig_sub"/>
</dbReference>
<dbReference type="GO" id="GO:0016787">
    <property type="term" value="F:hydrolase activity"/>
    <property type="evidence" value="ECO:0007669"/>
    <property type="project" value="UniProtKB-KW"/>
</dbReference>
<dbReference type="InterPro" id="IPR036179">
    <property type="entry name" value="Ig-like_dom_sf"/>
</dbReference>
<dbReference type="InterPro" id="IPR007781">
    <property type="entry name" value="NAGLU"/>
</dbReference>
<organism evidence="4 5">
    <name type="scientific">Luteolibacter ambystomatis</name>
    <dbReference type="NCBI Taxonomy" id="2824561"/>
    <lineage>
        <taxon>Bacteria</taxon>
        <taxon>Pseudomonadati</taxon>
        <taxon>Verrucomicrobiota</taxon>
        <taxon>Verrucomicrobiia</taxon>
        <taxon>Verrucomicrobiales</taxon>
        <taxon>Verrucomicrobiaceae</taxon>
        <taxon>Luteolibacter</taxon>
    </lineage>
</organism>
<keyword evidence="1" id="KW-0378">Hydrolase</keyword>
<dbReference type="Proteomes" id="UP000676169">
    <property type="component" value="Chromosome"/>
</dbReference>
<protein>
    <submittedName>
        <fullName evidence="4">Alpha-N-acetylglucosaminidase C-terminal domain-containing protein</fullName>
    </submittedName>
</protein>
<evidence type="ECO:0000259" key="3">
    <source>
        <dbReference type="PROSITE" id="PS50835"/>
    </source>
</evidence>
<dbReference type="Gene3D" id="3.20.20.80">
    <property type="entry name" value="Glycosidases"/>
    <property type="match status" value="1"/>
</dbReference>
<sequence>MRPSAFPSVLFPSLLLCLATARAELIAYEPFDYTAGTVPTANGGTGWNGAWCDATGTTAALTINAGLNAGGLGTTGGSMSIGATSTTRFRQLSSSAIAAIQQQQTNAGDVWVGYLGKNTGASGKGFMCALMTGFTDTAANRKILTGTNTFTGNAWSWTNETTVGNGNLSNIDTTNQAFYAIRFHFNSATSSTATMYLFNTSVADVTNLANATYTSSAGTNNDAAKQPVFDRLRISYQNLAIDEIRIATTFADLVSTPVVAVAPAITIPPASATATEFGSQTFTVQATGTPAPTYQWMKGGVDLPGKTSASLPLSNLTLADAGDYSVRATNSQGSATSTAATLTVLPYNRDVSGASSLVNRLLPDQGNHFTVAFIEPQDGKDVFEVESIGDKIALRGNTPVSVASALNWYLKNICLCSISRNGDQMQLPAPLPLVPAKVRIVSPHRVRFFYNPCTMGYTSAWWSWSQWEREIDLLALSGVNVAQVTPGVEEVYRRALMNGFGYSDADVRSWLCMPAHLPWMMLSNMQSFNGPVPSSLIDARATLGRQICDRMRALGIAPMVQGYYGMVPPDFKTRYPAANVLSQGGWAGGFTRPDMLNPSDAKFAAFAQAYYPALVDVYGPVRYFAADPFHEGGNTTGVDLPAAFRAIRDGINLADPRGIWVIEAWGGNPLQTILDAVDKSRLLVLDLDCSNTEIWRGRNAYNGTPWVWCAIQNFGGNTGMDAKLGILASGPAAALADASRGQMAGIGAVPEGSHTIPAAYEMLFEHAWRSDAPALVPWVRDYTRRRYGKTLPALDSAWDDLLATSQNISAIDQHPHNSIVNARPSVLTTIKARTWTTTDVSYDTFRMARAWSKLLDAADQVSGSDGFRFDLADVTRQNLCDLATRHQRMLAAAYAANDAAGVHAHGDRILEIITDLDTLCATRPEWLLGTWLRDARSWGGTTAEKDLCERDARLLVTTWGASVSDLNDYANRDWAGLLNGFYRPRWQQFLTALHSAVDNGTAFNETTARNQVAAWELNWVNGHESHPSVPTGDTIAISRSLWQKYGAEASGDFDLTTFTVGAGWTPAICKPTAAKWTRDVTSVVNQTGTWVVTFQYTSGANALQISSASLTGNGVMLDTDRHPGWTGSATYDNRYYFKVSSLDGPIILNAVANGAGGSNSSGTITLVRCDEWPVNGAWAPADCSTTRRIWTQDVSSTVNTGGTYQITMNRTGGTSALIVDRVWLEQGGQAIGSEIRDESLDATTPTQSWTLSVTNLTSNQPVTLKIATGSTTSAGSLGTIAIQKNAPTAANPTGWREWAVQQGFNPDQPQQDTDHNGVPDVLQFLQGSSSDTSLLAMPNGNHLELTAAKQRTGVTLQIEGSNDLQNWSEAADAFFTGESSLSGNRVRRSYQLDTQGSPKRFYRLRAKVAR</sequence>
<dbReference type="InterPro" id="IPR024240">
    <property type="entry name" value="NAGLU_N"/>
</dbReference>
<dbReference type="InterPro" id="IPR024733">
    <property type="entry name" value="NAGLU_tim-barrel"/>
</dbReference>
<dbReference type="Pfam" id="PF05089">
    <property type="entry name" value="NAGLU"/>
    <property type="match status" value="1"/>
</dbReference>
<feature type="domain" description="Ig-like" evidence="3">
    <location>
        <begin position="263"/>
        <end position="343"/>
    </location>
</feature>
<evidence type="ECO:0000256" key="1">
    <source>
        <dbReference type="ARBA" id="ARBA00022801"/>
    </source>
</evidence>
<gene>
    <name evidence="4" type="ORF">KBB96_20150</name>
</gene>